<evidence type="ECO:0000313" key="4">
    <source>
        <dbReference type="Proteomes" id="UP001589865"/>
    </source>
</evidence>
<comment type="similarity">
    <text evidence="1">Belongs to the UPF0337 (CsbD) family.</text>
</comment>
<dbReference type="EMBL" id="JBHLUN010000006">
    <property type="protein sequence ID" value="MFC0408427.1"/>
    <property type="molecule type" value="Genomic_DNA"/>
</dbReference>
<keyword evidence="4" id="KW-1185">Reference proteome</keyword>
<dbReference type="RefSeq" id="WP_377044180.1">
    <property type="nucleotide sequence ID" value="NZ_JBHLUN010000006.1"/>
</dbReference>
<comment type="caution">
    <text evidence="3">The sequence shown here is derived from an EMBL/GenBank/DDBJ whole genome shotgun (WGS) entry which is preliminary data.</text>
</comment>
<reference evidence="3 4" key="1">
    <citation type="submission" date="2024-09" db="EMBL/GenBank/DDBJ databases">
        <authorList>
            <person name="Sun Q."/>
            <person name="Mori K."/>
        </authorList>
    </citation>
    <scope>NUCLEOTIDE SEQUENCE [LARGE SCALE GENOMIC DNA]</scope>
    <source>
        <strain evidence="3 4">TBRC 5777</strain>
    </source>
</reference>
<evidence type="ECO:0000259" key="2">
    <source>
        <dbReference type="Pfam" id="PF05532"/>
    </source>
</evidence>
<evidence type="ECO:0000256" key="1">
    <source>
        <dbReference type="ARBA" id="ARBA00009129"/>
    </source>
</evidence>
<gene>
    <name evidence="3" type="ORF">ACFFGY_09225</name>
</gene>
<name>A0ABV6JRS6_9PROT</name>
<dbReference type="InterPro" id="IPR036629">
    <property type="entry name" value="YjbJ_sf"/>
</dbReference>
<dbReference type="Pfam" id="PF05532">
    <property type="entry name" value="CsbD"/>
    <property type="match status" value="1"/>
</dbReference>
<dbReference type="Proteomes" id="UP001589865">
    <property type="component" value="Unassembled WGS sequence"/>
</dbReference>
<evidence type="ECO:0000313" key="3">
    <source>
        <dbReference type="EMBL" id="MFC0408427.1"/>
    </source>
</evidence>
<proteinExistence type="inferred from homology"/>
<dbReference type="SUPFAM" id="SSF69047">
    <property type="entry name" value="Hypothetical protein YjbJ"/>
    <property type="match status" value="1"/>
</dbReference>
<dbReference type="InterPro" id="IPR008462">
    <property type="entry name" value="CsbD"/>
</dbReference>
<organism evidence="3 4">
    <name type="scientific">Roseomonas elaeocarpi</name>
    <dbReference type="NCBI Taxonomy" id="907779"/>
    <lineage>
        <taxon>Bacteria</taxon>
        <taxon>Pseudomonadati</taxon>
        <taxon>Pseudomonadota</taxon>
        <taxon>Alphaproteobacteria</taxon>
        <taxon>Acetobacterales</taxon>
        <taxon>Roseomonadaceae</taxon>
        <taxon>Roseomonas</taxon>
    </lineage>
</organism>
<accession>A0ABV6JRS6</accession>
<dbReference type="Gene3D" id="1.10.1470.10">
    <property type="entry name" value="YjbJ"/>
    <property type="match status" value="1"/>
</dbReference>
<feature type="domain" description="CsbD-like" evidence="2">
    <location>
        <begin position="4"/>
        <end position="56"/>
    </location>
</feature>
<protein>
    <submittedName>
        <fullName evidence="3">CsbD family protein</fullName>
    </submittedName>
</protein>
<sequence>MDEDRITGAVKQGAGKVQGAVGELVGDDRMQARGQANEVEGQVENALGGLADTIRDQPLTAVLIGVGIGWVLGRLRII</sequence>